<dbReference type="PROSITE" id="PS00165">
    <property type="entry name" value="DEHYDRATASE_SER_THR"/>
    <property type="match status" value="1"/>
</dbReference>
<evidence type="ECO:0000256" key="9">
    <source>
        <dbReference type="ARBA" id="ARBA00022898"/>
    </source>
</evidence>
<evidence type="ECO:0000256" key="4">
    <source>
        <dbReference type="ARBA" id="ARBA00012093"/>
    </source>
</evidence>
<evidence type="ECO:0000256" key="5">
    <source>
        <dbReference type="ARBA" id="ARBA00013028"/>
    </source>
</evidence>
<dbReference type="FunFam" id="3.90.1380.10:FF:000003">
    <property type="entry name" value="THR4p Threonine synthase"/>
    <property type="match status" value="1"/>
</dbReference>
<dbReference type="GO" id="GO:0004795">
    <property type="term" value="F:threonine synthase activity"/>
    <property type="evidence" value="ECO:0007669"/>
    <property type="project" value="UniProtKB-EC"/>
</dbReference>
<evidence type="ECO:0000256" key="12">
    <source>
        <dbReference type="PIRSR" id="PIRSR604450-51"/>
    </source>
</evidence>
<evidence type="ECO:0000256" key="2">
    <source>
        <dbReference type="ARBA" id="ARBA00004979"/>
    </source>
</evidence>
<dbReference type="FunFam" id="3.40.50.1100:FF:000047">
    <property type="entry name" value="Threonine synthase like 2"/>
    <property type="match status" value="1"/>
</dbReference>
<evidence type="ECO:0000259" key="13">
    <source>
        <dbReference type="Pfam" id="PF00291"/>
    </source>
</evidence>
<evidence type="ECO:0000256" key="6">
    <source>
        <dbReference type="ARBA" id="ARBA00021942"/>
    </source>
</evidence>
<dbReference type="CDD" id="cd01560">
    <property type="entry name" value="Thr-synth_2"/>
    <property type="match status" value="1"/>
</dbReference>
<dbReference type="Gene3D" id="3.40.50.1100">
    <property type="match status" value="2"/>
</dbReference>
<dbReference type="GeneTree" id="ENSGT00940000158503"/>
<dbReference type="Pfam" id="PF00291">
    <property type="entry name" value="PALP"/>
    <property type="match status" value="1"/>
</dbReference>
<evidence type="ECO:0000256" key="1">
    <source>
        <dbReference type="ARBA" id="ARBA00001933"/>
    </source>
</evidence>
<reference evidence="15" key="1">
    <citation type="submission" date="2018-05" db="EMBL/GenBank/DDBJ databases">
        <authorList>
            <person name="Datahose"/>
        </authorList>
    </citation>
    <scope>NUCLEOTIDE SEQUENCE</scope>
</reference>
<dbReference type="Proteomes" id="UP000265100">
    <property type="component" value="Chromosome 7"/>
</dbReference>
<evidence type="ECO:0000313" key="16">
    <source>
        <dbReference type="Proteomes" id="UP000265100"/>
    </source>
</evidence>
<dbReference type="EC" id="4.3.1.17" evidence="4"/>
<keyword evidence="8" id="KW-0791">Threonine biosynthesis</keyword>
<dbReference type="Gene3D" id="3.90.1380.10">
    <property type="entry name" value="Threonine synthase, N-terminal domain"/>
    <property type="match status" value="1"/>
</dbReference>
<comment type="similarity">
    <text evidence="3">Belongs to the threonine synthase family.</text>
</comment>
<evidence type="ECO:0000256" key="11">
    <source>
        <dbReference type="ARBA" id="ARBA00049406"/>
    </source>
</evidence>
<keyword evidence="16" id="KW-1185">Reference proteome</keyword>
<dbReference type="GO" id="GO:0003941">
    <property type="term" value="F:L-serine ammonia-lyase activity"/>
    <property type="evidence" value="ECO:0007669"/>
    <property type="project" value="UniProtKB-EC"/>
</dbReference>
<dbReference type="PANTHER" id="PTHR42690:SF1">
    <property type="entry name" value="THREONINE SYNTHASE-LIKE 2"/>
    <property type="match status" value="1"/>
</dbReference>
<evidence type="ECO:0000256" key="7">
    <source>
        <dbReference type="ARBA" id="ARBA00022605"/>
    </source>
</evidence>
<dbReference type="InterPro" id="IPR000634">
    <property type="entry name" value="Ser/Thr_deHydtase_PyrdxlP-BS"/>
</dbReference>
<evidence type="ECO:0000256" key="8">
    <source>
        <dbReference type="ARBA" id="ARBA00022697"/>
    </source>
</evidence>
<dbReference type="InterPro" id="IPR036052">
    <property type="entry name" value="TrpB-like_PALP_sf"/>
</dbReference>
<dbReference type="PANTHER" id="PTHR42690">
    <property type="entry name" value="THREONINE SYNTHASE FAMILY MEMBER"/>
    <property type="match status" value="1"/>
</dbReference>
<dbReference type="GO" id="GO:0046360">
    <property type="term" value="P:2-oxobutyrate biosynthetic process"/>
    <property type="evidence" value="ECO:0007669"/>
    <property type="project" value="TreeGrafter"/>
</dbReference>
<evidence type="ECO:0000259" key="14">
    <source>
        <dbReference type="Pfam" id="PF14821"/>
    </source>
</evidence>
<reference evidence="15" key="3">
    <citation type="submission" date="2025-09" db="UniProtKB">
        <authorList>
            <consortium name="Ensembl"/>
        </authorList>
    </citation>
    <scope>IDENTIFICATION</scope>
</reference>
<sequence>MQYCSTRGGVRGWDFREVLFSGYAPDGGMFMPESLPLLSPDTLRSWKGLSYTKVVMEVASLFIPPQLIPRDHLEVLVGEALSGFSVPEVVRIARLKGGLSVLELFHGDTLAFKDLAMTCTVRFLNYFLQKENRRATVLVGTSGDTGGSAIQSAKGLPGLDMVVVYPRGRITPVQEKHMISCLKDNVHVFAADGSSDDIDQPLRRLFADQELVKSHGLMSLNSVNWSRVMIQLAHFVYAYLELSGVKQDDVGAALPELEVVVPTGGAGNIAAGLIVKQMGLPLKLVAMVNSNDIVHRMVTSGDFSMAANVTQTLAPAIDIQDPYNMERVFWLLLGRDGAKVKTMMEGFQRSRRHLLPENHRRLLSQVLSTGTVTDEGILETMKSCWEENQYVLCPHTAVAVWHHYHCPHSAQLNRSDMPSLNIQSYHLCSRCS</sequence>
<feature type="modified residue" description="N6-(pyridoxal phosphate)lysine" evidence="12">
    <location>
        <position position="113"/>
    </location>
</feature>
<dbReference type="InterPro" id="IPR037158">
    <property type="entry name" value="Thr_synth_N_sf"/>
</dbReference>
<evidence type="ECO:0000313" key="15">
    <source>
        <dbReference type="Ensembl" id="ENSACLP00000080200.1"/>
    </source>
</evidence>
<gene>
    <name evidence="15" type="primary">THNSL2</name>
</gene>
<protein>
    <recommendedName>
        <fullName evidence="6">Threonine synthase-like 2</fullName>
        <ecNumber evidence="5">4.2.3.1</ecNumber>
        <ecNumber evidence="4">4.3.1.17</ecNumber>
    </recommendedName>
</protein>
<accession>A0AAX7VEV1</accession>
<dbReference type="GO" id="GO:0009071">
    <property type="term" value="P:serine family amino acid catabolic process"/>
    <property type="evidence" value="ECO:0007669"/>
    <property type="project" value="TreeGrafter"/>
</dbReference>
<evidence type="ECO:0000256" key="3">
    <source>
        <dbReference type="ARBA" id="ARBA00005517"/>
    </source>
</evidence>
<dbReference type="InterPro" id="IPR004450">
    <property type="entry name" value="Thr_synthase-like"/>
</dbReference>
<keyword evidence="10" id="KW-0456">Lyase</keyword>
<dbReference type="GO" id="GO:0009088">
    <property type="term" value="P:threonine biosynthetic process"/>
    <property type="evidence" value="ECO:0007669"/>
    <property type="project" value="UniProtKB-KW"/>
</dbReference>
<dbReference type="Pfam" id="PF14821">
    <property type="entry name" value="Thr_synth_N"/>
    <property type="match status" value="1"/>
</dbReference>
<comment type="catalytic activity">
    <reaction evidence="11">
        <text>L-serine = pyruvate + NH4(+)</text>
        <dbReference type="Rhea" id="RHEA:19169"/>
        <dbReference type="ChEBI" id="CHEBI:15361"/>
        <dbReference type="ChEBI" id="CHEBI:28938"/>
        <dbReference type="ChEBI" id="CHEBI:33384"/>
        <dbReference type="EC" id="4.3.1.17"/>
    </reaction>
</comment>
<keyword evidence="7" id="KW-0028">Amino-acid biosynthesis</keyword>
<proteinExistence type="inferred from homology"/>
<dbReference type="GO" id="GO:0030170">
    <property type="term" value="F:pyridoxal phosphate binding"/>
    <property type="evidence" value="ECO:0007669"/>
    <property type="project" value="InterPro"/>
</dbReference>
<dbReference type="InterPro" id="IPR001926">
    <property type="entry name" value="TrpB-like_PALP"/>
</dbReference>
<keyword evidence="9 12" id="KW-0663">Pyridoxal phosphate</keyword>
<dbReference type="InterPro" id="IPR051166">
    <property type="entry name" value="Threonine_Synthase"/>
</dbReference>
<name>A0AAX7VEV1_ASTCA</name>
<dbReference type="Ensembl" id="ENSACLT00000084251.1">
    <property type="protein sequence ID" value="ENSACLP00000080200.1"/>
    <property type="gene ID" value="ENSACLG00000006833.2"/>
</dbReference>
<dbReference type="NCBIfam" id="TIGR00260">
    <property type="entry name" value="thrC"/>
    <property type="match status" value="1"/>
</dbReference>
<comment type="cofactor">
    <cofactor evidence="1 12">
        <name>pyridoxal 5'-phosphate</name>
        <dbReference type="ChEBI" id="CHEBI:597326"/>
    </cofactor>
</comment>
<dbReference type="InterPro" id="IPR029144">
    <property type="entry name" value="Thr_synth_N"/>
</dbReference>
<dbReference type="EC" id="4.2.3.1" evidence="5"/>
<reference evidence="15" key="2">
    <citation type="submission" date="2025-08" db="UniProtKB">
        <authorList>
            <consortium name="Ensembl"/>
        </authorList>
    </citation>
    <scope>IDENTIFICATION</scope>
</reference>
<dbReference type="AlphaFoldDB" id="A0AAX7VEV1"/>
<evidence type="ECO:0000256" key="10">
    <source>
        <dbReference type="ARBA" id="ARBA00023239"/>
    </source>
</evidence>
<comment type="pathway">
    <text evidence="2">Amino-acid biosynthesis; L-threonine biosynthesis; L-threonine from L-aspartate: step 5/5.</text>
</comment>
<dbReference type="SUPFAM" id="SSF53686">
    <property type="entry name" value="Tryptophan synthase beta subunit-like PLP-dependent enzymes"/>
    <property type="match status" value="1"/>
</dbReference>
<feature type="domain" description="Threonine synthase N-terminal" evidence="14">
    <location>
        <begin position="2"/>
        <end position="80"/>
    </location>
</feature>
<feature type="domain" description="Tryptophan synthase beta chain-like PALP" evidence="13">
    <location>
        <begin position="102"/>
        <end position="400"/>
    </location>
</feature>
<organism evidence="15 16">
    <name type="scientific">Astatotilapia calliptera</name>
    <name type="common">Eastern happy</name>
    <name type="synonym">Chromis callipterus</name>
    <dbReference type="NCBI Taxonomy" id="8154"/>
    <lineage>
        <taxon>Eukaryota</taxon>
        <taxon>Metazoa</taxon>
        <taxon>Chordata</taxon>
        <taxon>Craniata</taxon>
        <taxon>Vertebrata</taxon>
        <taxon>Euteleostomi</taxon>
        <taxon>Actinopterygii</taxon>
        <taxon>Neopterygii</taxon>
        <taxon>Teleostei</taxon>
        <taxon>Neoteleostei</taxon>
        <taxon>Acanthomorphata</taxon>
        <taxon>Ovalentaria</taxon>
        <taxon>Cichlomorphae</taxon>
        <taxon>Cichliformes</taxon>
        <taxon>Cichlidae</taxon>
        <taxon>African cichlids</taxon>
        <taxon>Pseudocrenilabrinae</taxon>
        <taxon>Haplochromini</taxon>
        <taxon>Astatotilapia</taxon>
    </lineage>
</organism>